<feature type="compositionally biased region" description="Polar residues" evidence="2">
    <location>
        <begin position="18"/>
        <end position="30"/>
    </location>
</feature>
<name>A0A0U5FYZ5_ASPCI</name>
<organism evidence="3 4">
    <name type="scientific">Aspergillus calidoustus</name>
    <dbReference type="NCBI Taxonomy" id="454130"/>
    <lineage>
        <taxon>Eukaryota</taxon>
        <taxon>Fungi</taxon>
        <taxon>Dikarya</taxon>
        <taxon>Ascomycota</taxon>
        <taxon>Pezizomycotina</taxon>
        <taxon>Eurotiomycetes</taxon>
        <taxon>Eurotiomycetidae</taxon>
        <taxon>Eurotiales</taxon>
        <taxon>Aspergillaceae</taxon>
        <taxon>Aspergillus</taxon>
        <taxon>Aspergillus subgen. Nidulantes</taxon>
    </lineage>
</organism>
<dbReference type="EMBL" id="CDMC01000004">
    <property type="protein sequence ID" value="CEL03885.1"/>
    <property type="molecule type" value="Genomic_DNA"/>
</dbReference>
<dbReference type="Proteomes" id="UP000054771">
    <property type="component" value="Unassembled WGS sequence"/>
</dbReference>
<feature type="region of interest" description="Disordered" evidence="2">
    <location>
        <begin position="1"/>
        <end position="87"/>
    </location>
</feature>
<feature type="compositionally biased region" description="Polar residues" evidence="2">
    <location>
        <begin position="178"/>
        <end position="192"/>
    </location>
</feature>
<evidence type="ECO:0000256" key="1">
    <source>
        <dbReference type="SAM" id="Coils"/>
    </source>
</evidence>
<proteinExistence type="predicted"/>
<evidence type="ECO:0000313" key="3">
    <source>
        <dbReference type="EMBL" id="CEL03885.1"/>
    </source>
</evidence>
<keyword evidence="4" id="KW-1185">Reference proteome</keyword>
<reference evidence="4" key="1">
    <citation type="journal article" date="2016" name="Genome Announc.">
        <title>Draft genome sequences of fungus Aspergillus calidoustus.</title>
        <authorList>
            <person name="Horn F."/>
            <person name="Linde J."/>
            <person name="Mattern D.J."/>
            <person name="Walther G."/>
            <person name="Guthke R."/>
            <person name="Scherlach K."/>
            <person name="Martin K."/>
            <person name="Brakhage A.A."/>
            <person name="Petzke L."/>
            <person name="Valiante V."/>
        </authorList>
    </citation>
    <scope>NUCLEOTIDE SEQUENCE [LARGE SCALE GENOMIC DNA]</scope>
    <source>
        <strain evidence="4">SF006504</strain>
    </source>
</reference>
<gene>
    <name evidence="3" type="ORF">ASPCAL05023</name>
</gene>
<evidence type="ECO:0000313" key="4">
    <source>
        <dbReference type="Proteomes" id="UP000054771"/>
    </source>
</evidence>
<dbReference type="AlphaFoldDB" id="A0A0U5FYZ5"/>
<evidence type="ECO:0000256" key="2">
    <source>
        <dbReference type="SAM" id="MobiDB-lite"/>
    </source>
</evidence>
<feature type="region of interest" description="Disordered" evidence="2">
    <location>
        <begin position="103"/>
        <end position="264"/>
    </location>
</feature>
<feature type="compositionally biased region" description="Basic and acidic residues" evidence="2">
    <location>
        <begin position="219"/>
        <end position="228"/>
    </location>
</feature>
<protein>
    <submittedName>
        <fullName evidence="3">Uncharacterized protein</fullName>
    </submittedName>
</protein>
<keyword evidence="1" id="KW-0175">Coiled coil</keyword>
<feature type="coiled-coil region" evidence="1">
    <location>
        <begin position="310"/>
        <end position="358"/>
    </location>
</feature>
<accession>A0A0U5FYZ5</accession>
<sequence length="358" mass="37919">MPLTRPAGTTAPPLPKRPSQTQRLSSSQPTIPKPSVPNKGLPDSNPCVQSNTVAEPAHLARPAKPPPLGGNAARKSDQPKAIGAGSDVCHASIIPEVSQAVNHNPSRQNIASMVVARAPQTPGPDSPRQELQELQGEPAASSSVKQDRGKQAEDASGVSKDGPSSVQPLVGSSEKDQNNTPSPAVQTPQNDAAGSVDGAQATSPAEDPKPAISPMTPEHPPRSFKEPDSSTLPLSEPRTHRAQLSSPADISAPRASALTKSGADKHYHTAMESINAGISQLARYHASMSAQWMSEKERLGDENKSFCAYVEELSGKVQALEAQLVVQTEEVNRLRGDKKIWENKKQQITSALKMLEDS</sequence>